<accession>A0A4C1VNE1</accession>
<protein>
    <submittedName>
        <fullName evidence="1">Uncharacterized protein</fullName>
    </submittedName>
</protein>
<gene>
    <name evidence="1" type="ORF">EVAR_83059_1</name>
</gene>
<comment type="caution">
    <text evidence="1">The sequence shown here is derived from an EMBL/GenBank/DDBJ whole genome shotgun (WGS) entry which is preliminary data.</text>
</comment>
<keyword evidence="2" id="KW-1185">Reference proteome</keyword>
<dbReference type="AlphaFoldDB" id="A0A4C1VNE1"/>
<evidence type="ECO:0000313" key="1">
    <source>
        <dbReference type="EMBL" id="GBP39922.1"/>
    </source>
</evidence>
<name>A0A4C1VNE1_EUMVA</name>
<sequence>MALPMRHHTLTEYRSEKSNYANAFCSVSDSSAIPLSSSISPLPLYQVFCSFLRGRQRTGIEPPYSVINAVLGEVGRNARQNVKKPINYEAIFGKWLASATITSQPRKRERTYLLHGRFGKRRFTDTASYKNVDSFKTVVLHSKTHRAGAEIHTLDNGCDRY</sequence>
<dbReference type="Proteomes" id="UP000299102">
    <property type="component" value="Unassembled WGS sequence"/>
</dbReference>
<proteinExistence type="predicted"/>
<organism evidence="1 2">
    <name type="scientific">Eumeta variegata</name>
    <name type="common">Bagworm moth</name>
    <name type="synonym">Eumeta japonica</name>
    <dbReference type="NCBI Taxonomy" id="151549"/>
    <lineage>
        <taxon>Eukaryota</taxon>
        <taxon>Metazoa</taxon>
        <taxon>Ecdysozoa</taxon>
        <taxon>Arthropoda</taxon>
        <taxon>Hexapoda</taxon>
        <taxon>Insecta</taxon>
        <taxon>Pterygota</taxon>
        <taxon>Neoptera</taxon>
        <taxon>Endopterygota</taxon>
        <taxon>Lepidoptera</taxon>
        <taxon>Glossata</taxon>
        <taxon>Ditrysia</taxon>
        <taxon>Tineoidea</taxon>
        <taxon>Psychidae</taxon>
        <taxon>Oiketicinae</taxon>
        <taxon>Eumeta</taxon>
    </lineage>
</organism>
<reference evidence="1 2" key="1">
    <citation type="journal article" date="2019" name="Commun. Biol.">
        <title>The bagworm genome reveals a unique fibroin gene that provides high tensile strength.</title>
        <authorList>
            <person name="Kono N."/>
            <person name="Nakamura H."/>
            <person name="Ohtoshi R."/>
            <person name="Tomita M."/>
            <person name="Numata K."/>
            <person name="Arakawa K."/>
        </authorList>
    </citation>
    <scope>NUCLEOTIDE SEQUENCE [LARGE SCALE GENOMIC DNA]</scope>
</reference>
<evidence type="ECO:0000313" key="2">
    <source>
        <dbReference type="Proteomes" id="UP000299102"/>
    </source>
</evidence>
<dbReference type="EMBL" id="BGZK01000373">
    <property type="protein sequence ID" value="GBP39922.1"/>
    <property type="molecule type" value="Genomic_DNA"/>
</dbReference>